<dbReference type="InterPro" id="IPR050300">
    <property type="entry name" value="GDXG_lipolytic_enzyme"/>
</dbReference>
<dbReference type="EMBL" id="FOIM01000016">
    <property type="protein sequence ID" value="SET82690.1"/>
    <property type="molecule type" value="Genomic_DNA"/>
</dbReference>
<dbReference type="Pfam" id="PF07859">
    <property type="entry name" value="Abhydrolase_3"/>
    <property type="match status" value="1"/>
</dbReference>
<reference evidence="4" key="1">
    <citation type="submission" date="2016-10" db="EMBL/GenBank/DDBJ databases">
        <authorList>
            <person name="Varghese N."/>
            <person name="Submissions S."/>
        </authorList>
    </citation>
    <scope>NUCLEOTIDE SEQUENCE [LARGE SCALE GENOMIC DNA]</scope>
    <source>
        <strain evidence="4">NLAE-zl-G277</strain>
    </source>
</reference>
<evidence type="ECO:0000313" key="4">
    <source>
        <dbReference type="Proteomes" id="UP000198508"/>
    </source>
</evidence>
<keyword evidence="4" id="KW-1185">Reference proteome</keyword>
<dbReference type="Gene3D" id="3.40.50.1820">
    <property type="entry name" value="alpha/beta hydrolase"/>
    <property type="match status" value="1"/>
</dbReference>
<evidence type="ECO:0000259" key="2">
    <source>
        <dbReference type="Pfam" id="PF07859"/>
    </source>
</evidence>
<sequence length="306" mass="34633">MSELSKRMRAEWSVNDAKRDAGLTTPETVERFDGLAYGPDPVWNRLDVYRPISERGNQLPVIVSIHGGGWVYGDKELYQFYCMSLAGRGFAVVNFSYRLAPESKFPAQLEDTNRVMEWVYANCETYGFDMDNIFMVGDSAGAHLLGLYTAICTSLEYAAGYPFKAPQGFIPRAIGMNCGAYEPLTEEEHEGGVMNLELMGDLLPEKGSPRERRLINVTDHVNSSFPPVYLMTAVGDFCMDQAPRLREKLKEAGVYCEYKLYGDQEHPLYHVFHLTVQEAEGQLCNDEECGFFRRMMKRDGRDGDTV</sequence>
<dbReference type="STRING" id="460384.SAMN05216313_1161"/>
<dbReference type="Proteomes" id="UP000198508">
    <property type="component" value="Unassembled WGS sequence"/>
</dbReference>
<dbReference type="InterPro" id="IPR029058">
    <property type="entry name" value="AB_hydrolase_fold"/>
</dbReference>
<dbReference type="InterPro" id="IPR013094">
    <property type="entry name" value="AB_hydrolase_3"/>
</dbReference>
<evidence type="ECO:0000256" key="1">
    <source>
        <dbReference type="ARBA" id="ARBA00022801"/>
    </source>
</evidence>
<keyword evidence="1" id="KW-0378">Hydrolase</keyword>
<protein>
    <submittedName>
        <fullName evidence="3">Acetyl esterase/lipase</fullName>
    </submittedName>
</protein>
<feature type="domain" description="Alpha/beta hydrolase fold-3" evidence="2">
    <location>
        <begin position="62"/>
        <end position="267"/>
    </location>
</feature>
<gene>
    <name evidence="3" type="ORF">SAMN05216313_1161</name>
</gene>
<name>A0A1I0HI39_9FIRM</name>
<dbReference type="RefSeq" id="WP_242956349.1">
    <property type="nucleotide sequence ID" value="NZ_FOIM01000016.1"/>
</dbReference>
<organism evidence="3 4">
    <name type="scientific">Enterocloster lavalensis</name>
    <dbReference type="NCBI Taxonomy" id="460384"/>
    <lineage>
        <taxon>Bacteria</taxon>
        <taxon>Bacillati</taxon>
        <taxon>Bacillota</taxon>
        <taxon>Clostridia</taxon>
        <taxon>Lachnospirales</taxon>
        <taxon>Lachnospiraceae</taxon>
        <taxon>Enterocloster</taxon>
    </lineage>
</organism>
<accession>A0A1I0HI39</accession>
<dbReference type="AlphaFoldDB" id="A0A1I0HI39"/>
<dbReference type="PANTHER" id="PTHR48081">
    <property type="entry name" value="AB HYDROLASE SUPERFAMILY PROTEIN C4A8.06C"/>
    <property type="match status" value="1"/>
</dbReference>
<evidence type="ECO:0000313" key="3">
    <source>
        <dbReference type="EMBL" id="SET82690.1"/>
    </source>
</evidence>
<proteinExistence type="predicted"/>
<dbReference type="GO" id="GO:0016787">
    <property type="term" value="F:hydrolase activity"/>
    <property type="evidence" value="ECO:0007669"/>
    <property type="project" value="UniProtKB-KW"/>
</dbReference>
<dbReference type="SUPFAM" id="SSF53474">
    <property type="entry name" value="alpha/beta-Hydrolases"/>
    <property type="match status" value="1"/>
</dbReference>